<dbReference type="InterPro" id="IPR035906">
    <property type="entry name" value="MetI-like_sf"/>
</dbReference>
<evidence type="ECO:0000256" key="4">
    <source>
        <dbReference type="ARBA" id="ARBA00022692"/>
    </source>
</evidence>
<evidence type="ECO:0000256" key="7">
    <source>
        <dbReference type="RuleBase" id="RU363032"/>
    </source>
</evidence>
<dbReference type="PROSITE" id="PS50928">
    <property type="entry name" value="ABC_TM1"/>
    <property type="match status" value="1"/>
</dbReference>
<keyword evidence="2 7" id="KW-0813">Transport</keyword>
<evidence type="ECO:0000256" key="2">
    <source>
        <dbReference type="ARBA" id="ARBA00022448"/>
    </source>
</evidence>
<keyword evidence="3" id="KW-1003">Cell membrane</keyword>
<dbReference type="PANTHER" id="PTHR47737">
    <property type="entry name" value="GLYCINE BETAINE/PROLINE BETAINE TRANSPORT SYSTEM PERMEASE PROTEIN PROW"/>
    <property type="match status" value="1"/>
</dbReference>
<dbReference type="CDD" id="cd06261">
    <property type="entry name" value="TM_PBP2"/>
    <property type="match status" value="1"/>
</dbReference>
<evidence type="ECO:0000256" key="5">
    <source>
        <dbReference type="ARBA" id="ARBA00022989"/>
    </source>
</evidence>
<feature type="transmembrane region" description="Helical" evidence="7">
    <location>
        <begin position="92"/>
        <end position="115"/>
    </location>
</feature>
<feature type="transmembrane region" description="Helical" evidence="7">
    <location>
        <begin position="136"/>
        <end position="160"/>
    </location>
</feature>
<dbReference type="RefSeq" id="WP_265425019.1">
    <property type="nucleotide sequence ID" value="NZ_JAPFPW010000009.1"/>
</dbReference>
<comment type="subcellular location">
    <subcellularLocation>
        <location evidence="1 7">Cell membrane</location>
        <topology evidence="1 7">Multi-pass membrane protein</topology>
    </subcellularLocation>
</comment>
<protein>
    <submittedName>
        <fullName evidence="9">ABC transporter permease subunit</fullName>
    </submittedName>
</protein>
<dbReference type="Proteomes" id="UP001209681">
    <property type="component" value="Unassembled WGS sequence"/>
</dbReference>
<dbReference type="Gene3D" id="1.10.3720.10">
    <property type="entry name" value="MetI-like"/>
    <property type="match status" value="1"/>
</dbReference>
<keyword evidence="5 7" id="KW-1133">Transmembrane helix</keyword>
<feature type="transmembrane region" description="Helical" evidence="7">
    <location>
        <begin position="43"/>
        <end position="61"/>
    </location>
</feature>
<reference evidence="9 10" key="1">
    <citation type="submission" date="2022-11" db="EMBL/GenBank/DDBJ databases">
        <title>Desulfobotulus tamanensis H1 sp. nov. - anaerobic, alkaliphilic, sulphate reducing bacterium isolated from terrestrial mud volcano.</title>
        <authorList>
            <person name="Frolova A."/>
            <person name="Merkel A.Y."/>
            <person name="Slobodkin A.I."/>
        </authorList>
    </citation>
    <scope>NUCLEOTIDE SEQUENCE [LARGE SCALE GENOMIC DNA]</scope>
    <source>
        <strain evidence="9 10">H1</strain>
    </source>
</reference>
<feature type="transmembrane region" description="Helical" evidence="7">
    <location>
        <begin position="249"/>
        <end position="267"/>
    </location>
</feature>
<dbReference type="Pfam" id="PF00528">
    <property type="entry name" value="BPD_transp_1"/>
    <property type="match status" value="1"/>
</dbReference>
<name>A0ABT3N9G9_9BACT</name>
<evidence type="ECO:0000256" key="1">
    <source>
        <dbReference type="ARBA" id="ARBA00004651"/>
    </source>
</evidence>
<dbReference type="InterPro" id="IPR000515">
    <property type="entry name" value="MetI-like"/>
</dbReference>
<feature type="transmembrane region" description="Helical" evidence="7">
    <location>
        <begin position="68"/>
        <end position="86"/>
    </location>
</feature>
<evidence type="ECO:0000313" key="9">
    <source>
        <dbReference type="EMBL" id="MCW7754099.1"/>
    </source>
</evidence>
<evidence type="ECO:0000259" key="8">
    <source>
        <dbReference type="PROSITE" id="PS50928"/>
    </source>
</evidence>
<dbReference type="EMBL" id="JAPFPW010000009">
    <property type="protein sequence ID" value="MCW7754099.1"/>
    <property type="molecule type" value="Genomic_DNA"/>
</dbReference>
<organism evidence="9 10">
    <name type="scientific">Desulfobotulus pelophilus</name>
    <dbReference type="NCBI Taxonomy" id="2823377"/>
    <lineage>
        <taxon>Bacteria</taxon>
        <taxon>Pseudomonadati</taxon>
        <taxon>Thermodesulfobacteriota</taxon>
        <taxon>Desulfobacteria</taxon>
        <taxon>Desulfobacterales</taxon>
        <taxon>Desulfobacteraceae</taxon>
        <taxon>Desulfobotulus</taxon>
    </lineage>
</organism>
<comment type="caution">
    <text evidence="9">The sequence shown here is derived from an EMBL/GenBank/DDBJ whole genome shotgun (WGS) entry which is preliminary data.</text>
</comment>
<evidence type="ECO:0000256" key="6">
    <source>
        <dbReference type="ARBA" id="ARBA00023136"/>
    </source>
</evidence>
<evidence type="ECO:0000256" key="3">
    <source>
        <dbReference type="ARBA" id="ARBA00022475"/>
    </source>
</evidence>
<keyword evidence="6 7" id="KW-0472">Membrane</keyword>
<keyword evidence="4 7" id="KW-0812">Transmembrane</keyword>
<keyword evidence="10" id="KW-1185">Reference proteome</keyword>
<feature type="transmembrane region" description="Helical" evidence="7">
    <location>
        <begin position="207"/>
        <end position="228"/>
    </location>
</feature>
<sequence>MPRIPLGQIIEGAINFFVTNFSFLTIAFTRVMERVIAFLENTLMLLPPWLFILMAAGLVFWLTRKRGLSIFTLAGLMLIWNMQLWAATISTITLVLIATLTALLIGIPIGIVAALSTRVNRAVQPILDVMQTMPAFVYLIPAIPFFGLGKVAAIFATVIFSMPPAIRLTCLGIQQVPKDLVECADAFGSTKWQKLLKLQLPMATPTIMAGVNQTVMLALSMVVIAAMIGARGLGGEVWRAIQRLQMGSGFEAGIGIVIVAIILDRVLQHLGANKH</sequence>
<gene>
    <name evidence="9" type="ORF">OOT00_08875</name>
</gene>
<feature type="domain" description="ABC transmembrane type-1" evidence="8">
    <location>
        <begin position="88"/>
        <end position="267"/>
    </location>
</feature>
<feature type="transmembrane region" description="Helical" evidence="7">
    <location>
        <begin position="12"/>
        <end position="31"/>
    </location>
</feature>
<dbReference type="SUPFAM" id="SSF161098">
    <property type="entry name" value="MetI-like"/>
    <property type="match status" value="1"/>
</dbReference>
<dbReference type="PANTHER" id="PTHR47737:SF1">
    <property type="entry name" value="GLYCINE BETAINE_PROLINE BETAINE TRANSPORT SYSTEM PERMEASE PROTEIN PROW"/>
    <property type="match status" value="1"/>
</dbReference>
<proteinExistence type="inferred from homology"/>
<accession>A0ABT3N9G9</accession>
<evidence type="ECO:0000313" key="10">
    <source>
        <dbReference type="Proteomes" id="UP001209681"/>
    </source>
</evidence>
<comment type="similarity">
    <text evidence="7">Belongs to the binding-protein-dependent transport system permease family.</text>
</comment>